<keyword evidence="7" id="KW-1185">Reference proteome</keyword>
<feature type="transmembrane region" description="Helical" evidence="5">
    <location>
        <begin position="12"/>
        <end position="33"/>
    </location>
</feature>
<keyword evidence="3 5" id="KW-1133">Transmembrane helix</keyword>
<proteinExistence type="predicted"/>
<accession>A0AAD3D3C5</accession>
<dbReference type="PANTHER" id="PTHR23112:SF0">
    <property type="entry name" value="TRANSMEMBRANE PROTEIN 116"/>
    <property type="match status" value="1"/>
</dbReference>
<feature type="transmembrane region" description="Helical" evidence="5">
    <location>
        <begin position="199"/>
        <end position="221"/>
    </location>
</feature>
<dbReference type="PANTHER" id="PTHR23112">
    <property type="entry name" value="G PROTEIN-COUPLED RECEPTOR 157-RELATED"/>
    <property type="match status" value="1"/>
</dbReference>
<dbReference type="Proteomes" id="UP001054902">
    <property type="component" value="Unassembled WGS sequence"/>
</dbReference>
<organism evidence="6 7">
    <name type="scientific">Chaetoceros tenuissimus</name>
    <dbReference type="NCBI Taxonomy" id="426638"/>
    <lineage>
        <taxon>Eukaryota</taxon>
        <taxon>Sar</taxon>
        <taxon>Stramenopiles</taxon>
        <taxon>Ochrophyta</taxon>
        <taxon>Bacillariophyta</taxon>
        <taxon>Coscinodiscophyceae</taxon>
        <taxon>Chaetocerotophycidae</taxon>
        <taxon>Chaetocerotales</taxon>
        <taxon>Chaetocerotaceae</taxon>
        <taxon>Chaetoceros</taxon>
    </lineage>
</organism>
<gene>
    <name evidence="6" type="ORF">CTEN210_13459</name>
</gene>
<dbReference type="Gene3D" id="1.20.1070.10">
    <property type="entry name" value="Rhodopsin 7-helix transmembrane proteins"/>
    <property type="match status" value="1"/>
</dbReference>
<comment type="caution">
    <text evidence="6">The sequence shown here is derived from an EMBL/GenBank/DDBJ whole genome shotgun (WGS) entry which is preliminary data.</text>
</comment>
<name>A0AAD3D3C5_9STRA</name>
<comment type="subcellular location">
    <subcellularLocation>
        <location evidence="1">Membrane</location>
        <topology evidence="1">Multi-pass membrane protein</topology>
    </subcellularLocation>
</comment>
<dbReference type="EMBL" id="BLLK01000057">
    <property type="protein sequence ID" value="GFH56983.1"/>
    <property type="molecule type" value="Genomic_DNA"/>
</dbReference>
<feature type="transmembrane region" description="Helical" evidence="5">
    <location>
        <begin position="88"/>
        <end position="111"/>
    </location>
</feature>
<feature type="transmembrane region" description="Helical" evidence="5">
    <location>
        <begin position="316"/>
        <end position="338"/>
    </location>
</feature>
<dbReference type="GO" id="GO:0007189">
    <property type="term" value="P:adenylate cyclase-activating G protein-coupled receptor signaling pathway"/>
    <property type="evidence" value="ECO:0007669"/>
    <property type="project" value="TreeGrafter"/>
</dbReference>
<evidence type="ECO:0000256" key="2">
    <source>
        <dbReference type="ARBA" id="ARBA00022692"/>
    </source>
</evidence>
<reference evidence="6 7" key="1">
    <citation type="journal article" date="2021" name="Sci. Rep.">
        <title>The genome of the diatom Chaetoceros tenuissimus carries an ancient integrated fragment of an extant virus.</title>
        <authorList>
            <person name="Hongo Y."/>
            <person name="Kimura K."/>
            <person name="Takaki Y."/>
            <person name="Yoshida Y."/>
            <person name="Baba S."/>
            <person name="Kobayashi G."/>
            <person name="Nagasaki K."/>
            <person name="Hano T."/>
            <person name="Tomaru Y."/>
        </authorList>
    </citation>
    <scope>NUCLEOTIDE SEQUENCE [LARGE SCALE GENOMIC DNA]</scope>
    <source>
        <strain evidence="6 7">NIES-3715</strain>
    </source>
</reference>
<feature type="transmembrane region" description="Helical" evidence="5">
    <location>
        <begin position="350"/>
        <end position="367"/>
    </location>
</feature>
<evidence type="ECO:0000256" key="1">
    <source>
        <dbReference type="ARBA" id="ARBA00004141"/>
    </source>
</evidence>
<evidence type="ECO:0000313" key="7">
    <source>
        <dbReference type="Proteomes" id="UP001054902"/>
    </source>
</evidence>
<protein>
    <submittedName>
        <fullName evidence="6">Uncharacterized protein</fullName>
    </submittedName>
</protein>
<feature type="transmembrane region" description="Helical" evidence="5">
    <location>
        <begin position="45"/>
        <end position="68"/>
    </location>
</feature>
<keyword evidence="2 5" id="KW-0812">Transmembrane</keyword>
<dbReference type="GO" id="GO:0005886">
    <property type="term" value="C:plasma membrane"/>
    <property type="evidence" value="ECO:0007669"/>
    <property type="project" value="TreeGrafter"/>
</dbReference>
<evidence type="ECO:0000256" key="3">
    <source>
        <dbReference type="ARBA" id="ARBA00022989"/>
    </source>
</evidence>
<dbReference type="GO" id="GO:0004930">
    <property type="term" value="F:G protein-coupled receptor activity"/>
    <property type="evidence" value="ECO:0007669"/>
    <property type="project" value="TreeGrafter"/>
</dbReference>
<dbReference type="AlphaFoldDB" id="A0AAD3D3C5"/>
<sequence>MASRDIWKTNTSLQISAGTVSFICSSALVYMIKSKKDGLQTPYRRLIFSISASDILQSLSIFLGPFLNVSNAVPWAYWAVGNKHSCRFVGFLFTTGGSAAPMYSCCLSIYYYCKLYKKMSNGAFAYKIERWLHIGIISFLLIVNVYALASNTMNSSATGSFCTYAVLPTGCRQRPDIFGECNSSPDPDTVVILSLLNSMIIPAASLIIAVLILSILLWRIVAKEKIFSTKTHDYEVNDTEAILDGKEHVSVEKEQVESLEKQQLSQNTEVPKSPCLETPGDAAVTVVASTSLRRRFSDETTTNIAVAYRQEMMAQLLLYSSSLFLVHLLFISGVAIVLSGKVPHQVHYGFAQFLFPLQGLFNILIYLRPAARITRIRRGSSWIKAYYLVIKNGGEAVKEQIQIAKMAKVKYPTSVKFGVANPPEELCGVSNECMYIDSSKQLSRDNAAFNSSQDWHHIVGSEGPSAQEPQDVIGCIHHNDLDMVVEESDVDSQQLVSSEIVSRD</sequence>
<feature type="transmembrane region" description="Helical" evidence="5">
    <location>
        <begin position="131"/>
        <end position="149"/>
    </location>
</feature>
<dbReference type="SUPFAM" id="SSF81321">
    <property type="entry name" value="Family A G protein-coupled receptor-like"/>
    <property type="match status" value="1"/>
</dbReference>
<evidence type="ECO:0000313" key="6">
    <source>
        <dbReference type="EMBL" id="GFH56983.1"/>
    </source>
</evidence>
<keyword evidence="4 5" id="KW-0472">Membrane</keyword>
<evidence type="ECO:0000256" key="5">
    <source>
        <dbReference type="SAM" id="Phobius"/>
    </source>
</evidence>
<evidence type="ECO:0000256" key="4">
    <source>
        <dbReference type="ARBA" id="ARBA00023136"/>
    </source>
</evidence>